<name>A0A2C6JRK0_9APIC</name>
<dbReference type="AlphaFoldDB" id="A0A2C6JRK0"/>
<protein>
    <submittedName>
        <fullName evidence="1">Uncharacterized protein</fullName>
    </submittedName>
</protein>
<reference evidence="1 2" key="1">
    <citation type="journal article" date="2017" name="Int. J. Parasitol.">
        <title>The genome of the protozoan parasite Cystoisospora suis and a reverse vaccinology approach to identify vaccine candidates.</title>
        <authorList>
            <person name="Palmieri N."/>
            <person name="Shrestha A."/>
            <person name="Ruttkowski B."/>
            <person name="Beck T."/>
            <person name="Vogl C."/>
            <person name="Tomley F."/>
            <person name="Blake D.P."/>
            <person name="Joachim A."/>
        </authorList>
    </citation>
    <scope>NUCLEOTIDE SEQUENCE [LARGE SCALE GENOMIC DNA]</scope>
    <source>
        <strain evidence="1 2">Wien I</strain>
    </source>
</reference>
<gene>
    <name evidence="1" type="ORF">CSUI_007985</name>
</gene>
<dbReference type="Proteomes" id="UP000221165">
    <property type="component" value="Unassembled WGS sequence"/>
</dbReference>
<evidence type="ECO:0000313" key="1">
    <source>
        <dbReference type="EMBL" id="PHJ18191.1"/>
    </source>
</evidence>
<dbReference type="EMBL" id="MIGC01004341">
    <property type="protein sequence ID" value="PHJ18191.1"/>
    <property type="molecule type" value="Genomic_DNA"/>
</dbReference>
<organism evidence="1 2">
    <name type="scientific">Cystoisospora suis</name>
    <dbReference type="NCBI Taxonomy" id="483139"/>
    <lineage>
        <taxon>Eukaryota</taxon>
        <taxon>Sar</taxon>
        <taxon>Alveolata</taxon>
        <taxon>Apicomplexa</taxon>
        <taxon>Conoidasida</taxon>
        <taxon>Coccidia</taxon>
        <taxon>Eucoccidiorida</taxon>
        <taxon>Eimeriorina</taxon>
        <taxon>Sarcocystidae</taxon>
        <taxon>Cystoisospora</taxon>
    </lineage>
</organism>
<accession>A0A2C6JRK0</accession>
<dbReference type="GeneID" id="94431337"/>
<comment type="caution">
    <text evidence="1">The sequence shown here is derived from an EMBL/GenBank/DDBJ whole genome shotgun (WGS) entry which is preliminary data.</text>
</comment>
<evidence type="ECO:0000313" key="2">
    <source>
        <dbReference type="Proteomes" id="UP000221165"/>
    </source>
</evidence>
<proteinExistence type="predicted"/>
<sequence length="101" mass="11428">MTWRRFCGAALCRESTSSCLHAKPSLLVLRESLRFVNSRCVNIPYTVHHSLNPCRQFLVLSAFGVQGLYTRTRLRVCVQRKGLDSFPGVNMRLSLRQGCGV</sequence>
<dbReference type="VEuPathDB" id="ToxoDB:CSUI_007985"/>
<feature type="non-terminal residue" evidence="1">
    <location>
        <position position="101"/>
    </location>
</feature>
<keyword evidence="2" id="KW-1185">Reference proteome</keyword>
<dbReference type="RefSeq" id="XP_067919900.1">
    <property type="nucleotide sequence ID" value="XM_068068126.1"/>
</dbReference>